<keyword evidence="1" id="KW-0472">Membrane</keyword>
<feature type="domain" description="Aerotolerance regulator N-terminal" evidence="2">
    <location>
        <begin position="1"/>
        <end position="74"/>
    </location>
</feature>
<sequence length="388" mass="44117">MEFLQPILLWGLLGLAIPIAIHLWNGKKGVRVHWAAMAWLSEQENQSSKSIRLDQWLILLLRLLLLFLMILILSKLIFPAWSISEEKTIFHLVAPVSQVYEEYRFEIEQGEESGAEVFWLEPDLRAISDEVDFASTENLQIQETINKLESSVSEIHLYLPNSQNSLPKGTVVSPVKPVIHLAEISVFNPSSTSIKVDSLTFLQVSQAGILSDVSSEELRNQQGVKEIESLPYFLNLDEEERRVIEASLNSIEEVMHLNFQEVDSMEEASLIFGSSITTNKRKDQLYFLTGNPAYSYQKNEIIIPESLTFEDSEQVQNGTLPEFLMREISKFLGFKPMDSPVSKEQLESRFIIDAKRSSEQKSGLEIALFAMFLVTFGVERVLSNKKGI</sequence>
<proteinExistence type="predicted"/>
<organism evidence="3 4">
    <name type="scientific">Algoriphagus pacificus</name>
    <dbReference type="NCBI Taxonomy" id="2811234"/>
    <lineage>
        <taxon>Bacteria</taxon>
        <taxon>Pseudomonadati</taxon>
        <taxon>Bacteroidota</taxon>
        <taxon>Cytophagia</taxon>
        <taxon>Cytophagales</taxon>
        <taxon>Cyclobacteriaceae</taxon>
        <taxon>Algoriphagus</taxon>
    </lineage>
</organism>
<dbReference type="NCBIfam" id="TIGR02226">
    <property type="entry name" value="two_anch"/>
    <property type="match status" value="1"/>
</dbReference>
<dbReference type="InterPro" id="IPR024163">
    <property type="entry name" value="Aerotolerance_reg_N"/>
</dbReference>
<evidence type="ECO:0000259" key="2">
    <source>
        <dbReference type="Pfam" id="PF07584"/>
    </source>
</evidence>
<protein>
    <submittedName>
        <fullName evidence="3">BatA domain-containing protein</fullName>
    </submittedName>
</protein>
<dbReference type="Proteomes" id="UP000664480">
    <property type="component" value="Unassembled WGS sequence"/>
</dbReference>
<name>A0ABS3CM33_9BACT</name>
<keyword evidence="1" id="KW-0812">Transmembrane</keyword>
<keyword evidence="4" id="KW-1185">Reference proteome</keyword>
<evidence type="ECO:0000313" key="3">
    <source>
        <dbReference type="EMBL" id="MBN7817300.1"/>
    </source>
</evidence>
<dbReference type="EMBL" id="JAFKCU010000005">
    <property type="protein sequence ID" value="MBN7817300.1"/>
    <property type="molecule type" value="Genomic_DNA"/>
</dbReference>
<evidence type="ECO:0000256" key="1">
    <source>
        <dbReference type="SAM" id="Phobius"/>
    </source>
</evidence>
<keyword evidence="1" id="KW-1133">Transmembrane helix</keyword>
<feature type="transmembrane region" description="Helical" evidence="1">
    <location>
        <begin position="6"/>
        <end position="24"/>
    </location>
</feature>
<dbReference type="InterPro" id="IPR011933">
    <property type="entry name" value="Double_TM_dom"/>
</dbReference>
<evidence type="ECO:0000313" key="4">
    <source>
        <dbReference type="Proteomes" id="UP000664480"/>
    </source>
</evidence>
<dbReference type="RefSeq" id="WP_206587975.1">
    <property type="nucleotide sequence ID" value="NZ_JAFKCU010000005.1"/>
</dbReference>
<feature type="transmembrane region" description="Helical" evidence="1">
    <location>
        <begin position="56"/>
        <end position="78"/>
    </location>
</feature>
<accession>A0ABS3CM33</accession>
<dbReference type="PANTHER" id="PTHR37464:SF1">
    <property type="entry name" value="BLL2463 PROTEIN"/>
    <property type="match status" value="1"/>
</dbReference>
<reference evidence="3 4" key="1">
    <citation type="submission" date="2021-03" db="EMBL/GenBank/DDBJ databases">
        <title>novel species isolated from a fishpond in China.</title>
        <authorList>
            <person name="Lu H."/>
            <person name="Cai Z."/>
        </authorList>
    </citation>
    <scope>NUCLEOTIDE SEQUENCE [LARGE SCALE GENOMIC DNA]</scope>
    <source>
        <strain evidence="3 4">YJ13C</strain>
    </source>
</reference>
<dbReference type="PANTHER" id="PTHR37464">
    <property type="entry name" value="BLL2463 PROTEIN"/>
    <property type="match status" value="1"/>
</dbReference>
<gene>
    <name evidence="3" type="ORF">J0A69_17810</name>
</gene>
<dbReference type="Pfam" id="PF07584">
    <property type="entry name" value="BatA"/>
    <property type="match status" value="1"/>
</dbReference>
<comment type="caution">
    <text evidence="3">The sequence shown here is derived from an EMBL/GenBank/DDBJ whole genome shotgun (WGS) entry which is preliminary data.</text>
</comment>